<accession>A0ABW3RDS1</accession>
<keyword evidence="2 5" id="KW-0812">Transmembrane</keyword>
<dbReference type="RefSeq" id="WP_311940228.1">
    <property type="nucleotide sequence ID" value="NZ_JAVSCK010000003.1"/>
</dbReference>
<gene>
    <name evidence="7" type="ORF">ACFQ2E_11810</name>
</gene>
<protein>
    <submittedName>
        <fullName evidence="7">O-antigen ligase family protein</fullName>
    </submittedName>
</protein>
<dbReference type="PANTHER" id="PTHR37422">
    <property type="entry name" value="TEICHURONIC ACID BIOSYNTHESIS PROTEIN TUAE"/>
    <property type="match status" value="1"/>
</dbReference>
<evidence type="ECO:0000256" key="4">
    <source>
        <dbReference type="ARBA" id="ARBA00023136"/>
    </source>
</evidence>
<evidence type="ECO:0000256" key="2">
    <source>
        <dbReference type="ARBA" id="ARBA00022692"/>
    </source>
</evidence>
<dbReference type="InterPro" id="IPR051533">
    <property type="entry name" value="WaaL-like"/>
</dbReference>
<evidence type="ECO:0000256" key="5">
    <source>
        <dbReference type="SAM" id="Phobius"/>
    </source>
</evidence>
<dbReference type="EMBL" id="JBHTLJ010000003">
    <property type="protein sequence ID" value="MFD1163109.1"/>
    <property type="molecule type" value="Genomic_DNA"/>
</dbReference>
<evidence type="ECO:0000313" key="7">
    <source>
        <dbReference type="EMBL" id="MFD1163109.1"/>
    </source>
</evidence>
<feature type="transmembrane region" description="Helical" evidence="5">
    <location>
        <begin position="82"/>
        <end position="98"/>
    </location>
</feature>
<feature type="transmembrane region" description="Helical" evidence="5">
    <location>
        <begin position="131"/>
        <end position="151"/>
    </location>
</feature>
<keyword evidence="4 5" id="KW-0472">Membrane</keyword>
<evidence type="ECO:0000256" key="3">
    <source>
        <dbReference type="ARBA" id="ARBA00022989"/>
    </source>
</evidence>
<feature type="transmembrane region" description="Helical" evidence="5">
    <location>
        <begin position="253"/>
        <end position="271"/>
    </location>
</feature>
<dbReference type="InterPro" id="IPR007016">
    <property type="entry name" value="O-antigen_ligase-rel_domated"/>
</dbReference>
<feature type="transmembrane region" description="Helical" evidence="5">
    <location>
        <begin position="229"/>
        <end position="247"/>
    </location>
</feature>
<feature type="transmembrane region" description="Helical" evidence="5">
    <location>
        <begin position="423"/>
        <end position="439"/>
    </location>
</feature>
<feature type="domain" description="O-antigen ligase-related" evidence="6">
    <location>
        <begin position="239"/>
        <end position="385"/>
    </location>
</feature>
<organism evidence="7 8">
    <name type="scientific">Hwangdonia seohaensis</name>
    <dbReference type="NCBI Taxonomy" id="1240727"/>
    <lineage>
        <taxon>Bacteria</taxon>
        <taxon>Pseudomonadati</taxon>
        <taxon>Bacteroidota</taxon>
        <taxon>Flavobacteriia</taxon>
        <taxon>Flavobacteriales</taxon>
        <taxon>Flavobacteriaceae</taxon>
        <taxon>Hwangdonia</taxon>
    </lineage>
</organism>
<comment type="subcellular location">
    <subcellularLocation>
        <location evidence="1">Membrane</location>
        <topology evidence="1">Multi-pass membrane protein</topology>
    </subcellularLocation>
</comment>
<name>A0ABW3RDS1_9FLAO</name>
<comment type="caution">
    <text evidence="7">The sequence shown here is derived from an EMBL/GenBank/DDBJ whole genome shotgun (WGS) entry which is preliminary data.</text>
</comment>
<evidence type="ECO:0000259" key="6">
    <source>
        <dbReference type="Pfam" id="PF04932"/>
    </source>
</evidence>
<keyword evidence="3 5" id="KW-1133">Transmembrane helix</keyword>
<keyword evidence="8" id="KW-1185">Reference proteome</keyword>
<evidence type="ECO:0000313" key="8">
    <source>
        <dbReference type="Proteomes" id="UP001597163"/>
    </source>
</evidence>
<proteinExistence type="predicted"/>
<reference evidence="8" key="1">
    <citation type="journal article" date="2019" name="Int. J. Syst. Evol. Microbiol.">
        <title>The Global Catalogue of Microorganisms (GCM) 10K type strain sequencing project: providing services to taxonomists for standard genome sequencing and annotation.</title>
        <authorList>
            <consortium name="The Broad Institute Genomics Platform"/>
            <consortium name="The Broad Institute Genome Sequencing Center for Infectious Disease"/>
            <person name="Wu L."/>
            <person name="Ma J."/>
        </authorList>
    </citation>
    <scope>NUCLEOTIDE SEQUENCE [LARGE SCALE GENOMIC DNA]</scope>
    <source>
        <strain evidence="8">CCUG 63246</strain>
    </source>
</reference>
<sequence>MKQYSYITLIVFHVALAVGIFIFEPLSKVYFIAILAISLYSIINAPAKKRYVYVLGACAYVVGSEVFLRMTGGNFIYEASKYFVILFVLLGMALGDGIGKKSYIYFMYILALIPGIVVAANTLGFETNVRTAIAFNLSGPICLGIVALYSYKRNVSIIALQNILLAAVLPIITTTAYLFLYNPSIEAVLSGTQSNFEASGGFGPNQVSTVLGLGVFLLAGRLFLQSKTLFLKILNVSILGLMAYRAIITFSRGGVFVAVVIILAFIAVFYFKSSSKTKLRLTFTLLILGLAILLTWYVSSFNTGGLIDKRYNNQDAIGRTKDDVTTGRTGLLTNELNEFFENPFLGVGVGKLKELRFEKEGIQAASHNEMSRIIGEHGIFGVVAFSIILLAPLFLRFKNKKNIYFFSFYLFWFLTINHSSMRIAAPAFIYGLCLLNIQFEKRTKKKSISIKNASSRITNDI</sequence>
<feature type="transmembrane region" description="Helical" evidence="5">
    <location>
        <begin position="283"/>
        <end position="299"/>
    </location>
</feature>
<dbReference type="GO" id="GO:0016874">
    <property type="term" value="F:ligase activity"/>
    <property type="evidence" value="ECO:0007669"/>
    <property type="project" value="UniProtKB-KW"/>
</dbReference>
<feature type="transmembrane region" description="Helical" evidence="5">
    <location>
        <begin position="29"/>
        <end position="45"/>
    </location>
</feature>
<feature type="transmembrane region" description="Helical" evidence="5">
    <location>
        <begin position="402"/>
        <end position="417"/>
    </location>
</feature>
<feature type="transmembrane region" description="Helical" evidence="5">
    <location>
        <begin position="7"/>
        <end position="23"/>
    </location>
</feature>
<feature type="transmembrane region" description="Helical" evidence="5">
    <location>
        <begin position="163"/>
        <end position="182"/>
    </location>
</feature>
<feature type="transmembrane region" description="Helical" evidence="5">
    <location>
        <begin position="377"/>
        <end position="395"/>
    </location>
</feature>
<feature type="transmembrane region" description="Helical" evidence="5">
    <location>
        <begin position="52"/>
        <end position="70"/>
    </location>
</feature>
<feature type="transmembrane region" description="Helical" evidence="5">
    <location>
        <begin position="202"/>
        <end position="224"/>
    </location>
</feature>
<dbReference type="Proteomes" id="UP001597163">
    <property type="component" value="Unassembled WGS sequence"/>
</dbReference>
<dbReference type="PANTHER" id="PTHR37422:SF13">
    <property type="entry name" value="LIPOPOLYSACCHARIDE BIOSYNTHESIS PROTEIN PA4999-RELATED"/>
    <property type="match status" value="1"/>
</dbReference>
<dbReference type="Pfam" id="PF04932">
    <property type="entry name" value="Wzy_C"/>
    <property type="match status" value="1"/>
</dbReference>
<keyword evidence="7" id="KW-0436">Ligase</keyword>
<evidence type="ECO:0000256" key="1">
    <source>
        <dbReference type="ARBA" id="ARBA00004141"/>
    </source>
</evidence>
<feature type="transmembrane region" description="Helical" evidence="5">
    <location>
        <begin position="105"/>
        <end position="125"/>
    </location>
</feature>